<keyword evidence="9" id="KW-1185">Reference proteome</keyword>
<sequence>MTLTVHKQAPARLQPRPFALVRHSLALAGRSVTKTLRTPEQLLDVTVQPLMFLVIFVFLLGGAVSGSTGAYLQLVLPAMLVQVMLIAAMATGVNLSTDIDKGVFDRFRALPIGRSAPLLGSVLGDVIRYVVATASMLGFGTLLGFRAQTGLLGVLAACLLTMFFAFCVSWVFVLFGMVARTPGAVQGLSFLVIFPLTFGTSMTAPKGTMPGWLQVWLNVNPVERVMDASRALMLGGPAGGPVLASLAWALGIVAVFAPLAVRAYRRRA</sequence>
<evidence type="ECO:0000256" key="2">
    <source>
        <dbReference type="ARBA" id="ARBA00022692"/>
    </source>
</evidence>
<evidence type="ECO:0000256" key="5">
    <source>
        <dbReference type="ARBA" id="ARBA00023251"/>
    </source>
</evidence>
<dbReference type="PANTHER" id="PTHR43229">
    <property type="entry name" value="NODULATION PROTEIN J"/>
    <property type="match status" value="1"/>
</dbReference>
<dbReference type="InterPro" id="IPR013525">
    <property type="entry name" value="ABC2_TM"/>
</dbReference>
<dbReference type="InterPro" id="IPR047817">
    <property type="entry name" value="ABC2_TM_bact-type"/>
</dbReference>
<dbReference type="Proteomes" id="UP000568380">
    <property type="component" value="Unassembled WGS sequence"/>
</dbReference>
<accession>A0A7W8A8M3</accession>
<dbReference type="AlphaFoldDB" id="A0A7W8A8M3"/>
<keyword evidence="4 6" id="KW-0472">Membrane</keyword>
<dbReference type="PIRSF" id="PIRSF006648">
    <property type="entry name" value="DrrB"/>
    <property type="match status" value="1"/>
</dbReference>
<proteinExistence type="inferred from homology"/>
<reference evidence="8 9" key="1">
    <citation type="submission" date="2020-08" db="EMBL/GenBank/DDBJ databases">
        <title>Genomic Encyclopedia of Type Strains, Phase IV (KMG-IV): sequencing the most valuable type-strain genomes for metagenomic binning, comparative biology and taxonomic classification.</title>
        <authorList>
            <person name="Goeker M."/>
        </authorList>
    </citation>
    <scope>NUCLEOTIDE SEQUENCE [LARGE SCALE GENOMIC DNA]</scope>
    <source>
        <strain evidence="8 9">DSM 45385</strain>
    </source>
</reference>
<keyword evidence="6" id="KW-0813">Transport</keyword>
<feature type="transmembrane region" description="Helical" evidence="6">
    <location>
        <begin position="116"/>
        <end position="139"/>
    </location>
</feature>
<keyword evidence="6" id="KW-1003">Cell membrane</keyword>
<evidence type="ECO:0000256" key="3">
    <source>
        <dbReference type="ARBA" id="ARBA00022989"/>
    </source>
</evidence>
<keyword evidence="3 6" id="KW-1133">Transmembrane helix</keyword>
<dbReference type="GO" id="GO:0140359">
    <property type="term" value="F:ABC-type transporter activity"/>
    <property type="evidence" value="ECO:0007669"/>
    <property type="project" value="InterPro"/>
</dbReference>
<dbReference type="InterPro" id="IPR000412">
    <property type="entry name" value="ABC_2_transport"/>
</dbReference>
<keyword evidence="5" id="KW-0046">Antibiotic resistance</keyword>
<dbReference type="GO" id="GO:0046677">
    <property type="term" value="P:response to antibiotic"/>
    <property type="evidence" value="ECO:0007669"/>
    <property type="project" value="UniProtKB-KW"/>
</dbReference>
<evidence type="ECO:0000313" key="9">
    <source>
        <dbReference type="Proteomes" id="UP000568380"/>
    </source>
</evidence>
<comment type="subcellular location">
    <subcellularLocation>
        <location evidence="6">Cell membrane</location>
        <topology evidence="6">Multi-pass membrane protein</topology>
    </subcellularLocation>
    <subcellularLocation>
        <location evidence="1">Membrane</location>
        <topology evidence="1">Multi-pass membrane protein</topology>
    </subcellularLocation>
</comment>
<dbReference type="RefSeq" id="WP_184969086.1">
    <property type="nucleotide sequence ID" value="NZ_JACHIN010000011.1"/>
</dbReference>
<comment type="similarity">
    <text evidence="6">Belongs to the ABC-2 integral membrane protein family.</text>
</comment>
<protein>
    <recommendedName>
        <fullName evidence="6">Transport permease protein</fullName>
    </recommendedName>
</protein>
<evidence type="ECO:0000256" key="6">
    <source>
        <dbReference type="RuleBase" id="RU361157"/>
    </source>
</evidence>
<dbReference type="Pfam" id="PF01061">
    <property type="entry name" value="ABC2_membrane"/>
    <property type="match status" value="1"/>
</dbReference>
<dbReference type="InterPro" id="IPR051784">
    <property type="entry name" value="Nod_factor_ABC_transporter"/>
</dbReference>
<feature type="transmembrane region" description="Helical" evidence="6">
    <location>
        <begin position="242"/>
        <end position="261"/>
    </location>
</feature>
<evidence type="ECO:0000313" key="8">
    <source>
        <dbReference type="EMBL" id="MBB5081583.1"/>
    </source>
</evidence>
<feature type="transmembrane region" description="Helical" evidence="6">
    <location>
        <begin position="70"/>
        <end position="95"/>
    </location>
</feature>
<feature type="transmembrane region" description="Helical" evidence="6">
    <location>
        <begin position="42"/>
        <end position="64"/>
    </location>
</feature>
<feature type="transmembrane region" description="Helical" evidence="6">
    <location>
        <begin position="151"/>
        <end position="175"/>
    </location>
</feature>
<dbReference type="PROSITE" id="PS51012">
    <property type="entry name" value="ABC_TM2"/>
    <property type="match status" value="1"/>
</dbReference>
<dbReference type="PANTHER" id="PTHR43229:SF2">
    <property type="entry name" value="NODULATION PROTEIN J"/>
    <property type="match status" value="1"/>
</dbReference>
<evidence type="ECO:0000256" key="4">
    <source>
        <dbReference type="ARBA" id="ARBA00023136"/>
    </source>
</evidence>
<organism evidence="8 9">
    <name type="scientific">Nonomuraea endophytica</name>
    <dbReference type="NCBI Taxonomy" id="714136"/>
    <lineage>
        <taxon>Bacteria</taxon>
        <taxon>Bacillati</taxon>
        <taxon>Actinomycetota</taxon>
        <taxon>Actinomycetes</taxon>
        <taxon>Streptosporangiales</taxon>
        <taxon>Streptosporangiaceae</taxon>
        <taxon>Nonomuraea</taxon>
    </lineage>
</organism>
<keyword evidence="2 6" id="KW-0812">Transmembrane</keyword>
<comment type="caution">
    <text evidence="8">The sequence shown here is derived from an EMBL/GenBank/DDBJ whole genome shotgun (WGS) entry which is preliminary data.</text>
</comment>
<dbReference type="EMBL" id="JACHIN010000011">
    <property type="protein sequence ID" value="MBB5081583.1"/>
    <property type="molecule type" value="Genomic_DNA"/>
</dbReference>
<evidence type="ECO:0000256" key="1">
    <source>
        <dbReference type="ARBA" id="ARBA00004141"/>
    </source>
</evidence>
<feature type="domain" description="ABC transmembrane type-2" evidence="7">
    <location>
        <begin position="40"/>
        <end position="267"/>
    </location>
</feature>
<name>A0A7W8A8M3_9ACTN</name>
<gene>
    <name evidence="8" type="ORF">HNR40_007078</name>
</gene>
<feature type="transmembrane region" description="Helical" evidence="6">
    <location>
        <begin position="187"/>
        <end position="204"/>
    </location>
</feature>
<evidence type="ECO:0000259" key="7">
    <source>
        <dbReference type="PROSITE" id="PS51012"/>
    </source>
</evidence>
<dbReference type="GO" id="GO:0043190">
    <property type="term" value="C:ATP-binding cassette (ABC) transporter complex"/>
    <property type="evidence" value="ECO:0007669"/>
    <property type="project" value="InterPro"/>
</dbReference>